<keyword evidence="1" id="KW-0540">Nuclease</keyword>
<organism evidence="17 18">
    <name type="scientific">Parapedobacter deserti</name>
    <dbReference type="NCBI Taxonomy" id="1912957"/>
    <lineage>
        <taxon>Bacteria</taxon>
        <taxon>Pseudomonadati</taxon>
        <taxon>Bacteroidota</taxon>
        <taxon>Sphingobacteriia</taxon>
        <taxon>Sphingobacteriales</taxon>
        <taxon>Sphingobacteriaceae</taxon>
        <taxon>Parapedobacter</taxon>
    </lineage>
</organism>
<dbReference type="Gene3D" id="1.10.3170.10">
    <property type="entry name" value="Recbcd, chain B, domain 2"/>
    <property type="match status" value="1"/>
</dbReference>
<dbReference type="GO" id="GO:0008854">
    <property type="term" value="F:exodeoxyribonuclease V activity"/>
    <property type="evidence" value="ECO:0007669"/>
    <property type="project" value="UniProtKB-EC"/>
</dbReference>
<keyword evidence="10" id="KW-0413">Isomerase</keyword>
<feature type="binding site" evidence="14">
    <location>
        <begin position="12"/>
        <end position="19"/>
    </location>
    <ligand>
        <name>ATP</name>
        <dbReference type="ChEBI" id="CHEBI:30616"/>
    </ligand>
</feature>
<keyword evidence="6" id="KW-0269">Exonuclease</keyword>
<name>A0ABV7JK56_9SPHI</name>
<dbReference type="EMBL" id="JBHRTA010000037">
    <property type="protein sequence ID" value="MFC3198455.1"/>
    <property type="molecule type" value="Genomic_DNA"/>
</dbReference>
<protein>
    <recommendedName>
        <fullName evidence="12">DNA 3'-5' helicase</fullName>
        <ecNumber evidence="12">5.6.2.4</ecNumber>
    </recommendedName>
</protein>
<evidence type="ECO:0000256" key="6">
    <source>
        <dbReference type="ARBA" id="ARBA00022839"/>
    </source>
</evidence>
<evidence type="ECO:0000256" key="12">
    <source>
        <dbReference type="ARBA" id="ARBA00034808"/>
    </source>
</evidence>
<comment type="catalytic activity">
    <reaction evidence="11">
        <text>Couples ATP hydrolysis with the unwinding of duplex DNA by translocating in the 3'-5' direction.</text>
        <dbReference type="EC" id="5.6.2.4"/>
    </reaction>
</comment>
<evidence type="ECO:0000256" key="8">
    <source>
        <dbReference type="ARBA" id="ARBA00023125"/>
    </source>
</evidence>
<dbReference type="PANTHER" id="PTHR11070:SF67">
    <property type="entry name" value="DNA 3'-5' HELICASE"/>
    <property type="match status" value="1"/>
</dbReference>
<evidence type="ECO:0000313" key="18">
    <source>
        <dbReference type="Proteomes" id="UP001595526"/>
    </source>
</evidence>
<evidence type="ECO:0000256" key="3">
    <source>
        <dbReference type="ARBA" id="ARBA00022763"/>
    </source>
</evidence>
<evidence type="ECO:0000256" key="4">
    <source>
        <dbReference type="ARBA" id="ARBA00022801"/>
    </source>
</evidence>
<keyword evidence="8" id="KW-0238">DNA-binding</keyword>
<dbReference type="Gene3D" id="3.90.320.10">
    <property type="match status" value="1"/>
</dbReference>
<evidence type="ECO:0000256" key="11">
    <source>
        <dbReference type="ARBA" id="ARBA00034617"/>
    </source>
</evidence>
<dbReference type="SUPFAM" id="SSF52540">
    <property type="entry name" value="P-loop containing nucleoside triphosphate hydrolases"/>
    <property type="match status" value="1"/>
</dbReference>
<comment type="caution">
    <text evidence="17">The sequence shown here is derived from an EMBL/GenBank/DDBJ whole genome shotgun (WGS) entry which is preliminary data.</text>
</comment>
<proteinExistence type="predicted"/>
<feature type="domain" description="UvrD-like helicase ATP-binding" evidence="15">
    <location>
        <begin position="1"/>
        <end position="481"/>
    </location>
</feature>
<sequence>MPTVAPLNILKASAGSGKTFSLTAHYLTLLFSGDNKYREILAITFTNKATAEMKGRILEVLEALATADGLHEDKAASYRKMLLKAYPQWDAAYLHVRAAEVYRNILHDYSRFAVSTIDGFTQKVIRGFTFELGIDAGYKLEMNIRKVKEDLVLRLNRLLDERLDLLQWVMDYAKSKIDRDENWNYRRALSDLASEIFKEDFQDFDKAVSGIPEQELFASLNSYCKTAIDQFEDAFEQLLKSAADTFTTSGVDVMDMTGKSRNQLGKLANLSAQNPYDTIKKLEKYIHAPDEWQKGGLTGQMAVLYNELNPILERLYNLYTEQSRDYYLAKAVDENLYYLRLLKEMSTLLAEWRRDNGAQLISDAQILLNNIGINESGDPTFIWEKTGSRFRHFLFDEFQDTSRRQWDNLRPLLINAMGNASGQHAEHLIVGDVKQSIYRWRNGDWRILLDRAEQQIGTAFNLTDTALLIRNDTLEVNYRSHENIVSFNNAVFEQAPKWLQQRLNDRILTELGEEHYEQWWKPAGNHDTIIRAYRDSHQKLPSSGKKVGGTVQVDFIDVTNNNQRASAVKDEALTRLADTLTGWLSAGIYQPGQIGILVRTNSEAREIIQYLLDKQSGSAVAFNIISGDALALAGHPAIRLLMDTLRALVGKLPDSALYIANCVYLYGQLLRPGDTVLPDDWARISTCKPAELMGLLPEPLCSNWELWSQQPLAELVESLIVAYKLQENQDSLPYLFAFRDLVATFTADGERGIPTFLTYWEEEGIDQALPAAEGMDAVEVLTIHKSKGLAFDVVMIPFCSWPIDGRINGNFWVGTEDTPYALLHKTPVRYKSDLGKSRLYRAYFEEMLFNYMDALNTLYVATTRTRKHLYITAPGKKGDSEINTLLAGDLISEVLPRIVDEWDVPFRSGIQLGNVPRPDTDTERASVSAGWSFGHYPASARLKEELARPEIQAELDIVRLDAAKRHGQLLHALMAELASANELDAHLEVLQIGGLLAEDDLADVRKLATDTLNHPQLAQWFSGDYEHWNERSIILSNGRIMRPDKVLVRADETIVLDFKFTQHEDDAHRMQVSGYVLMLREMGMPDVKGYVYYGMSGKLVEM</sequence>
<keyword evidence="18" id="KW-1185">Reference proteome</keyword>
<accession>A0ABV7JK56</accession>
<keyword evidence="7 14" id="KW-0067">ATP-binding</keyword>
<evidence type="ECO:0000256" key="5">
    <source>
        <dbReference type="ARBA" id="ARBA00022806"/>
    </source>
</evidence>
<keyword evidence="4 14" id="KW-0378">Hydrolase</keyword>
<evidence type="ECO:0000313" key="17">
    <source>
        <dbReference type="EMBL" id="MFC3198455.1"/>
    </source>
</evidence>
<reference evidence="18" key="1">
    <citation type="journal article" date="2019" name="Int. J. Syst. Evol. Microbiol.">
        <title>The Global Catalogue of Microorganisms (GCM) 10K type strain sequencing project: providing services to taxonomists for standard genome sequencing and annotation.</title>
        <authorList>
            <consortium name="The Broad Institute Genomics Platform"/>
            <consortium name="The Broad Institute Genome Sequencing Center for Infectious Disease"/>
            <person name="Wu L."/>
            <person name="Ma J."/>
        </authorList>
    </citation>
    <scope>NUCLEOTIDE SEQUENCE [LARGE SCALE GENOMIC DNA]</scope>
    <source>
        <strain evidence="18">KCTC 52416</strain>
    </source>
</reference>
<evidence type="ECO:0000256" key="2">
    <source>
        <dbReference type="ARBA" id="ARBA00022741"/>
    </source>
</evidence>
<evidence type="ECO:0000256" key="10">
    <source>
        <dbReference type="ARBA" id="ARBA00023235"/>
    </source>
</evidence>
<evidence type="ECO:0000256" key="13">
    <source>
        <dbReference type="ARBA" id="ARBA00048988"/>
    </source>
</evidence>
<evidence type="ECO:0000256" key="7">
    <source>
        <dbReference type="ARBA" id="ARBA00022840"/>
    </source>
</evidence>
<evidence type="ECO:0000256" key="14">
    <source>
        <dbReference type="PROSITE-ProRule" id="PRU00560"/>
    </source>
</evidence>
<gene>
    <name evidence="17" type="ORF">ACFOET_12595</name>
</gene>
<feature type="domain" description="UvrD-like helicase C-terminal" evidence="16">
    <location>
        <begin position="527"/>
        <end position="788"/>
    </location>
</feature>
<dbReference type="Proteomes" id="UP001595526">
    <property type="component" value="Unassembled WGS sequence"/>
</dbReference>
<dbReference type="Pfam" id="PF13361">
    <property type="entry name" value="UvrD_C"/>
    <property type="match status" value="1"/>
</dbReference>
<dbReference type="InterPro" id="IPR000212">
    <property type="entry name" value="DNA_helicase_UvrD/REP"/>
</dbReference>
<dbReference type="InterPro" id="IPR014016">
    <property type="entry name" value="UvrD-like_ATP-bd"/>
</dbReference>
<dbReference type="Gene3D" id="3.40.50.300">
    <property type="entry name" value="P-loop containing nucleotide triphosphate hydrolases"/>
    <property type="match status" value="3"/>
</dbReference>
<dbReference type="InterPro" id="IPR014017">
    <property type="entry name" value="DNA_helicase_UvrD-like_C"/>
</dbReference>
<keyword evidence="9" id="KW-0234">DNA repair</keyword>
<dbReference type="Pfam" id="PF00580">
    <property type="entry name" value="UvrD-helicase"/>
    <property type="match status" value="1"/>
</dbReference>
<evidence type="ECO:0000259" key="16">
    <source>
        <dbReference type="PROSITE" id="PS51217"/>
    </source>
</evidence>
<dbReference type="PANTHER" id="PTHR11070">
    <property type="entry name" value="UVRD / RECB / PCRA DNA HELICASE FAMILY MEMBER"/>
    <property type="match status" value="1"/>
</dbReference>
<keyword evidence="2 14" id="KW-0547">Nucleotide-binding</keyword>
<dbReference type="PROSITE" id="PS51217">
    <property type="entry name" value="UVRD_HELICASE_CTER"/>
    <property type="match status" value="1"/>
</dbReference>
<dbReference type="InterPro" id="IPR027417">
    <property type="entry name" value="P-loop_NTPase"/>
</dbReference>
<evidence type="ECO:0000256" key="9">
    <source>
        <dbReference type="ARBA" id="ARBA00023204"/>
    </source>
</evidence>
<keyword evidence="5 14" id="KW-0347">Helicase</keyword>
<comment type="catalytic activity">
    <reaction evidence="13">
        <text>ATP + H2O = ADP + phosphate + H(+)</text>
        <dbReference type="Rhea" id="RHEA:13065"/>
        <dbReference type="ChEBI" id="CHEBI:15377"/>
        <dbReference type="ChEBI" id="CHEBI:15378"/>
        <dbReference type="ChEBI" id="CHEBI:30616"/>
        <dbReference type="ChEBI" id="CHEBI:43474"/>
        <dbReference type="ChEBI" id="CHEBI:456216"/>
        <dbReference type="EC" id="5.6.2.4"/>
    </reaction>
</comment>
<dbReference type="InterPro" id="IPR011604">
    <property type="entry name" value="PDDEXK-like_dom_sf"/>
</dbReference>
<evidence type="ECO:0000259" key="15">
    <source>
        <dbReference type="PROSITE" id="PS51198"/>
    </source>
</evidence>
<dbReference type="PROSITE" id="PS51198">
    <property type="entry name" value="UVRD_HELICASE_ATP_BIND"/>
    <property type="match status" value="1"/>
</dbReference>
<evidence type="ECO:0000256" key="1">
    <source>
        <dbReference type="ARBA" id="ARBA00022722"/>
    </source>
</evidence>
<keyword evidence="3" id="KW-0227">DNA damage</keyword>
<dbReference type="EC" id="5.6.2.4" evidence="12"/>